<reference evidence="1 2" key="1">
    <citation type="journal article" date="2017" name="Int. J. Parasitol.">
        <title>The genome of the protozoan parasite Cystoisospora suis and a reverse vaccinology approach to identify vaccine candidates.</title>
        <authorList>
            <person name="Palmieri N."/>
            <person name="Shrestha A."/>
            <person name="Ruttkowski B."/>
            <person name="Beck T."/>
            <person name="Vogl C."/>
            <person name="Tomley F."/>
            <person name="Blake D.P."/>
            <person name="Joachim A."/>
        </authorList>
    </citation>
    <scope>NUCLEOTIDE SEQUENCE [LARGE SCALE GENOMIC DNA]</scope>
    <source>
        <strain evidence="1 2">Wien I</strain>
    </source>
</reference>
<evidence type="ECO:0000313" key="2">
    <source>
        <dbReference type="Proteomes" id="UP000221165"/>
    </source>
</evidence>
<dbReference type="RefSeq" id="XP_067918130.1">
    <property type="nucleotide sequence ID" value="XM_068069894.1"/>
</dbReference>
<organism evidence="1 2">
    <name type="scientific">Cystoisospora suis</name>
    <dbReference type="NCBI Taxonomy" id="483139"/>
    <lineage>
        <taxon>Eukaryota</taxon>
        <taxon>Sar</taxon>
        <taxon>Alveolata</taxon>
        <taxon>Apicomplexa</taxon>
        <taxon>Conoidasida</taxon>
        <taxon>Coccidia</taxon>
        <taxon>Eucoccidiorida</taxon>
        <taxon>Eimeriorina</taxon>
        <taxon>Sarcocystidae</taxon>
        <taxon>Cystoisospora</taxon>
    </lineage>
</organism>
<gene>
    <name evidence="1" type="ORF">CSUI_009785</name>
</gene>
<protein>
    <submittedName>
        <fullName evidence="1">Uncharacterized protein</fullName>
    </submittedName>
</protein>
<dbReference type="EMBL" id="MIGC01006032">
    <property type="protein sequence ID" value="PHJ16401.1"/>
    <property type="molecule type" value="Genomic_DNA"/>
</dbReference>
<dbReference type="Proteomes" id="UP000221165">
    <property type="component" value="Unassembled WGS sequence"/>
</dbReference>
<proteinExistence type="predicted"/>
<dbReference type="GeneID" id="94433105"/>
<dbReference type="VEuPathDB" id="ToxoDB:CSUI_009785"/>
<dbReference type="AlphaFoldDB" id="A0A2C6JFB8"/>
<sequence length="62" mass="6835">LAHQLHHDKRLASTVKGTGIGYVAKTVSGRSLTWEYVPNCRPVLNSIATKDESEARCVSRLL</sequence>
<keyword evidence="2" id="KW-1185">Reference proteome</keyword>
<name>A0A2C6JFB8_9APIC</name>
<evidence type="ECO:0000313" key="1">
    <source>
        <dbReference type="EMBL" id="PHJ16401.1"/>
    </source>
</evidence>
<accession>A0A2C6JFB8</accession>
<feature type="non-terminal residue" evidence="1">
    <location>
        <position position="1"/>
    </location>
</feature>
<comment type="caution">
    <text evidence="1">The sequence shown here is derived from an EMBL/GenBank/DDBJ whole genome shotgun (WGS) entry which is preliminary data.</text>
</comment>